<evidence type="ECO:0000256" key="1">
    <source>
        <dbReference type="ARBA" id="ARBA00022741"/>
    </source>
</evidence>
<dbReference type="SUPFAM" id="SSF52540">
    <property type="entry name" value="P-loop containing nucleoside triphosphate hydrolases"/>
    <property type="match status" value="1"/>
</dbReference>
<dbReference type="GO" id="GO:0016020">
    <property type="term" value="C:membrane"/>
    <property type="evidence" value="ECO:0007669"/>
    <property type="project" value="TreeGrafter"/>
</dbReference>
<organism evidence="3 4">
    <name type="scientific">Jaapia argillacea MUCL 33604</name>
    <dbReference type="NCBI Taxonomy" id="933084"/>
    <lineage>
        <taxon>Eukaryota</taxon>
        <taxon>Fungi</taxon>
        <taxon>Dikarya</taxon>
        <taxon>Basidiomycota</taxon>
        <taxon>Agaricomycotina</taxon>
        <taxon>Agaricomycetes</taxon>
        <taxon>Agaricomycetidae</taxon>
        <taxon>Jaapiales</taxon>
        <taxon>Jaapiaceae</taxon>
        <taxon>Jaapia</taxon>
    </lineage>
</organism>
<dbReference type="GO" id="GO:0042626">
    <property type="term" value="F:ATPase-coupled transmembrane transporter activity"/>
    <property type="evidence" value="ECO:0007669"/>
    <property type="project" value="TreeGrafter"/>
</dbReference>
<dbReference type="HOGENOM" id="CLU_000604_61_8_1"/>
<feature type="non-terminal residue" evidence="3">
    <location>
        <position position="93"/>
    </location>
</feature>
<dbReference type="GO" id="GO:0005524">
    <property type="term" value="F:ATP binding"/>
    <property type="evidence" value="ECO:0007669"/>
    <property type="project" value="UniProtKB-KW"/>
</dbReference>
<sequence length="93" mass="10620">GANFYHDQRQLIAMGRALLRRNSIIVLDEATTSIDFVTDAKIQSTIREQFNDPLLLTAAHRLRTVMDYGRLIILDNGRMTEVDTIQKEGGIFR</sequence>
<evidence type="ECO:0000256" key="2">
    <source>
        <dbReference type="ARBA" id="ARBA00022840"/>
    </source>
</evidence>
<dbReference type="Gene3D" id="3.40.50.300">
    <property type="entry name" value="P-loop containing nucleotide triphosphate hydrolases"/>
    <property type="match status" value="1"/>
</dbReference>
<dbReference type="InterPro" id="IPR050173">
    <property type="entry name" value="ABC_transporter_C-like"/>
</dbReference>
<dbReference type="STRING" id="933084.A0A067PZ00"/>
<reference evidence="4" key="1">
    <citation type="journal article" date="2014" name="Proc. Natl. Acad. Sci. U.S.A.">
        <title>Extensive sampling of basidiomycete genomes demonstrates inadequacy of the white-rot/brown-rot paradigm for wood decay fungi.</title>
        <authorList>
            <person name="Riley R."/>
            <person name="Salamov A.A."/>
            <person name="Brown D.W."/>
            <person name="Nagy L.G."/>
            <person name="Floudas D."/>
            <person name="Held B.W."/>
            <person name="Levasseur A."/>
            <person name="Lombard V."/>
            <person name="Morin E."/>
            <person name="Otillar R."/>
            <person name="Lindquist E.A."/>
            <person name="Sun H."/>
            <person name="LaButti K.M."/>
            <person name="Schmutz J."/>
            <person name="Jabbour D."/>
            <person name="Luo H."/>
            <person name="Baker S.E."/>
            <person name="Pisabarro A.G."/>
            <person name="Walton J.D."/>
            <person name="Blanchette R.A."/>
            <person name="Henrissat B."/>
            <person name="Martin F."/>
            <person name="Cullen D."/>
            <person name="Hibbett D.S."/>
            <person name="Grigoriev I.V."/>
        </authorList>
    </citation>
    <scope>NUCLEOTIDE SEQUENCE [LARGE SCALE GENOMIC DNA]</scope>
    <source>
        <strain evidence="4">MUCL 33604</strain>
    </source>
</reference>
<evidence type="ECO:0008006" key="5">
    <source>
        <dbReference type="Google" id="ProtNLM"/>
    </source>
</evidence>
<keyword evidence="2" id="KW-0067">ATP-binding</keyword>
<keyword evidence="4" id="KW-1185">Reference proteome</keyword>
<dbReference type="PANTHER" id="PTHR24223">
    <property type="entry name" value="ATP-BINDING CASSETTE SUB-FAMILY C"/>
    <property type="match status" value="1"/>
</dbReference>
<protein>
    <recommendedName>
        <fullName evidence="5">ABC transporter domain-containing protein</fullName>
    </recommendedName>
</protein>
<proteinExistence type="predicted"/>
<name>A0A067PZ00_9AGAM</name>
<evidence type="ECO:0000313" key="4">
    <source>
        <dbReference type="Proteomes" id="UP000027265"/>
    </source>
</evidence>
<dbReference type="InterPro" id="IPR027417">
    <property type="entry name" value="P-loop_NTPase"/>
</dbReference>
<dbReference type="EMBL" id="KL197716">
    <property type="protein sequence ID" value="KDQ59125.1"/>
    <property type="molecule type" value="Genomic_DNA"/>
</dbReference>
<dbReference type="InParanoid" id="A0A067PZ00"/>
<evidence type="ECO:0000313" key="3">
    <source>
        <dbReference type="EMBL" id="KDQ59125.1"/>
    </source>
</evidence>
<dbReference type="AlphaFoldDB" id="A0A067PZ00"/>
<accession>A0A067PZ00</accession>
<keyword evidence="1" id="KW-0547">Nucleotide-binding</keyword>
<feature type="non-terminal residue" evidence="3">
    <location>
        <position position="1"/>
    </location>
</feature>
<dbReference type="OrthoDB" id="6500128at2759"/>
<gene>
    <name evidence="3" type="ORF">JAAARDRAFT_83685</name>
</gene>
<dbReference type="Proteomes" id="UP000027265">
    <property type="component" value="Unassembled WGS sequence"/>
</dbReference>